<keyword evidence="2 5" id="KW-0853">WD repeat</keyword>
<protein>
    <submittedName>
        <fullName evidence="7">U3 small nucleolar RNA-interacting protein</fullName>
    </submittedName>
</protein>
<dbReference type="EMBL" id="GG662738">
    <property type="protein sequence ID" value="EAR93107.2"/>
    <property type="molecule type" value="Genomic_DNA"/>
</dbReference>
<feature type="compositionally biased region" description="Acidic residues" evidence="6">
    <location>
        <begin position="112"/>
        <end position="121"/>
    </location>
</feature>
<dbReference type="PANTHER" id="PTHR19865:SF0">
    <property type="entry name" value="U3 SMALL NUCLEOLAR RNA-INTERACTING PROTEIN 2"/>
    <property type="match status" value="1"/>
</dbReference>
<evidence type="ECO:0000256" key="6">
    <source>
        <dbReference type="SAM" id="MobiDB-lite"/>
    </source>
</evidence>
<dbReference type="KEGG" id="tet:TTHERM_00449570"/>
<dbReference type="SUPFAM" id="SSF50978">
    <property type="entry name" value="WD40 repeat-like"/>
    <property type="match status" value="1"/>
</dbReference>
<dbReference type="PROSITE" id="PS00678">
    <property type="entry name" value="WD_REPEATS_1"/>
    <property type="match status" value="1"/>
</dbReference>
<dbReference type="Proteomes" id="UP000009168">
    <property type="component" value="Unassembled WGS sequence"/>
</dbReference>
<dbReference type="InterPro" id="IPR001680">
    <property type="entry name" value="WD40_rpt"/>
</dbReference>
<dbReference type="HOGENOM" id="CLU_014017_3_0_1"/>
<evidence type="ECO:0000256" key="4">
    <source>
        <dbReference type="ARBA" id="ARBA00023242"/>
    </source>
</evidence>
<feature type="repeat" description="WD" evidence="5">
    <location>
        <begin position="278"/>
        <end position="319"/>
    </location>
</feature>
<sequence length="515" mass="59225">MNTKKQKGNLLGKRKNAKQVLQKNIEKKPQKKKVVQNKDLDEEILSDEIDSVSGMSNEGGIEDRLIEIDDETEDKKRIRLAQQILQKAKLDSQKGKSQKFIDKIQNTGNNDVSDDESFDDGEDHHKSEGDSFQGVIYAESTHTDAITKALQNEILKKRQLQYTLYADKVQKYWNKIGQTFQQNTLKGHTRCITSLEFCPNGQYLYSASKDASIIRWDLTQTEKSKQKEFLVREKTTDAHKDEILSMSINHLGRYLVTASKDKSIKLWDLKKMGLIQNFNGHRQPINAIKFGINSNQFCTASSDRQFKMWDASDKIFIDTFFGHKADPTYIDSMSANNFISCGFDRQVIIWKTEHQSQLIYGGHDYSIDVVKAVDAEHFITGSQDGSIALWSIKKKKPIFIMHKAHGGSWITALGHLYNTDLFFSGSHDQQINAYKIDLQQKNFQKIFSIPCNGVINDIQISIDCSYLACKKVNLIDYNLLNEYLQKKVSECDEHRLGRWITDKKAKNQIKYFKIM</sequence>
<name>Q238W3_TETTS</name>
<evidence type="ECO:0000256" key="5">
    <source>
        <dbReference type="PROSITE-ProRule" id="PRU00221"/>
    </source>
</evidence>
<feature type="repeat" description="WD" evidence="5">
    <location>
        <begin position="360"/>
        <end position="400"/>
    </location>
</feature>
<dbReference type="SMART" id="SM00320">
    <property type="entry name" value="WD40"/>
    <property type="match status" value="6"/>
</dbReference>
<reference evidence="8" key="1">
    <citation type="journal article" date="2006" name="PLoS Biol.">
        <title>Macronuclear genome sequence of the ciliate Tetrahymena thermophila, a model eukaryote.</title>
        <authorList>
            <person name="Eisen J.A."/>
            <person name="Coyne R.S."/>
            <person name="Wu M."/>
            <person name="Wu D."/>
            <person name="Thiagarajan M."/>
            <person name="Wortman J.R."/>
            <person name="Badger J.H."/>
            <person name="Ren Q."/>
            <person name="Amedeo P."/>
            <person name="Jones K.M."/>
            <person name="Tallon L.J."/>
            <person name="Delcher A.L."/>
            <person name="Salzberg S.L."/>
            <person name="Silva J.C."/>
            <person name="Haas B.J."/>
            <person name="Majoros W.H."/>
            <person name="Farzad M."/>
            <person name="Carlton J.M."/>
            <person name="Smith R.K. Jr."/>
            <person name="Garg J."/>
            <person name="Pearlman R.E."/>
            <person name="Karrer K.M."/>
            <person name="Sun L."/>
            <person name="Manning G."/>
            <person name="Elde N.C."/>
            <person name="Turkewitz A.P."/>
            <person name="Asai D.J."/>
            <person name="Wilkes D.E."/>
            <person name="Wang Y."/>
            <person name="Cai H."/>
            <person name="Collins K."/>
            <person name="Stewart B.A."/>
            <person name="Lee S.R."/>
            <person name="Wilamowska K."/>
            <person name="Weinberg Z."/>
            <person name="Ruzzo W.L."/>
            <person name="Wloga D."/>
            <person name="Gaertig J."/>
            <person name="Frankel J."/>
            <person name="Tsao C.-C."/>
            <person name="Gorovsky M.A."/>
            <person name="Keeling P.J."/>
            <person name="Waller R.F."/>
            <person name="Patron N.J."/>
            <person name="Cherry J.M."/>
            <person name="Stover N.A."/>
            <person name="Krieger C.J."/>
            <person name="del Toro C."/>
            <person name="Ryder H.F."/>
            <person name="Williamson S.C."/>
            <person name="Barbeau R.A."/>
            <person name="Hamilton E.P."/>
            <person name="Orias E."/>
        </authorList>
    </citation>
    <scope>NUCLEOTIDE SEQUENCE [LARGE SCALE GENOMIC DNA]</scope>
    <source>
        <strain evidence="8">SB210</strain>
    </source>
</reference>
<dbReference type="Pfam" id="PF00400">
    <property type="entry name" value="WD40"/>
    <property type="match status" value="5"/>
</dbReference>
<dbReference type="Gene3D" id="2.130.10.10">
    <property type="entry name" value="YVTN repeat-like/Quinoprotein amine dehydrogenase"/>
    <property type="match status" value="1"/>
</dbReference>
<dbReference type="GeneID" id="7823959"/>
<feature type="repeat" description="WD" evidence="5">
    <location>
        <begin position="185"/>
        <end position="226"/>
    </location>
</feature>
<evidence type="ECO:0000256" key="3">
    <source>
        <dbReference type="ARBA" id="ARBA00022737"/>
    </source>
</evidence>
<keyword evidence="8" id="KW-1185">Reference proteome</keyword>
<dbReference type="RefSeq" id="XP_001013352.2">
    <property type="nucleotide sequence ID" value="XM_001013352.2"/>
</dbReference>
<organism evidence="7 8">
    <name type="scientific">Tetrahymena thermophila (strain SB210)</name>
    <dbReference type="NCBI Taxonomy" id="312017"/>
    <lineage>
        <taxon>Eukaryota</taxon>
        <taxon>Sar</taxon>
        <taxon>Alveolata</taxon>
        <taxon>Ciliophora</taxon>
        <taxon>Intramacronucleata</taxon>
        <taxon>Oligohymenophorea</taxon>
        <taxon>Hymenostomatida</taxon>
        <taxon>Tetrahymenina</taxon>
        <taxon>Tetrahymenidae</taxon>
        <taxon>Tetrahymena</taxon>
    </lineage>
</organism>
<evidence type="ECO:0000313" key="8">
    <source>
        <dbReference type="Proteomes" id="UP000009168"/>
    </source>
</evidence>
<feature type="region of interest" description="Disordered" evidence="6">
    <location>
        <begin position="104"/>
        <end position="129"/>
    </location>
</feature>
<evidence type="ECO:0000256" key="2">
    <source>
        <dbReference type="ARBA" id="ARBA00022574"/>
    </source>
</evidence>
<dbReference type="OrthoDB" id="6252103at2759"/>
<dbReference type="AlphaFoldDB" id="Q238W3"/>
<gene>
    <name evidence="7" type="ORF">TTHERM_00449570</name>
</gene>
<dbReference type="PANTHER" id="PTHR19865">
    <property type="entry name" value="U3 SMALL NUCLEOLAR RNA INTERACTING PROTEIN 2"/>
    <property type="match status" value="1"/>
</dbReference>
<dbReference type="InParanoid" id="Q238W3"/>
<dbReference type="PRINTS" id="PR00320">
    <property type="entry name" value="GPROTEINBRPT"/>
</dbReference>
<keyword evidence="4" id="KW-0539">Nucleus</keyword>
<dbReference type="PROSITE" id="PS50294">
    <property type="entry name" value="WD_REPEATS_REGION"/>
    <property type="match status" value="3"/>
</dbReference>
<dbReference type="eggNOG" id="KOG0299">
    <property type="taxonomic scope" value="Eukaryota"/>
</dbReference>
<feature type="repeat" description="WD" evidence="5">
    <location>
        <begin position="236"/>
        <end position="277"/>
    </location>
</feature>
<dbReference type="InterPro" id="IPR036322">
    <property type="entry name" value="WD40_repeat_dom_sf"/>
</dbReference>
<dbReference type="InterPro" id="IPR020472">
    <property type="entry name" value="WD40_PAC1"/>
</dbReference>
<dbReference type="CDD" id="cd00200">
    <property type="entry name" value="WD40"/>
    <property type="match status" value="1"/>
</dbReference>
<dbReference type="STRING" id="312017.Q238W3"/>
<dbReference type="InterPro" id="IPR039241">
    <property type="entry name" value="Rrp9-like"/>
</dbReference>
<comment type="subcellular location">
    <subcellularLocation>
        <location evidence="1">Nucleus</location>
    </subcellularLocation>
</comment>
<accession>Q238W3</accession>
<dbReference type="GO" id="GO:0034511">
    <property type="term" value="F:U3 snoRNA binding"/>
    <property type="evidence" value="ECO:0007669"/>
    <property type="project" value="InterPro"/>
</dbReference>
<evidence type="ECO:0000256" key="1">
    <source>
        <dbReference type="ARBA" id="ARBA00004123"/>
    </source>
</evidence>
<keyword evidence="3" id="KW-0677">Repeat</keyword>
<dbReference type="PROSITE" id="PS50082">
    <property type="entry name" value="WD_REPEATS_2"/>
    <property type="match status" value="4"/>
</dbReference>
<evidence type="ECO:0000313" key="7">
    <source>
        <dbReference type="EMBL" id="EAR93107.2"/>
    </source>
</evidence>
<dbReference type="InterPro" id="IPR015943">
    <property type="entry name" value="WD40/YVTN_repeat-like_dom_sf"/>
</dbReference>
<proteinExistence type="predicted"/>
<dbReference type="GO" id="GO:0032040">
    <property type="term" value="C:small-subunit processome"/>
    <property type="evidence" value="ECO:0007669"/>
    <property type="project" value="TreeGrafter"/>
</dbReference>
<dbReference type="InterPro" id="IPR019775">
    <property type="entry name" value="WD40_repeat_CS"/>
</dbReference>